<dbReference type="EMBL" id="CAJNOK010002761">
    <property type="protein sequence ID" value="CAF0873968.1"/>
    <property type="molecule type" value="Genomic_DNA"/>
</dbReference>
<dbReference type="Gene3D" id="3.50.30.30">
    <property type="match status" value="1"/>
</dbReference>
<comment type="caution">
    <text evidence="4">The sequence shown here is derived from an EMBL/GenBank/DDBJ whole genome shotgun (WGS) entry which is preliminary data.</text>
</comment>
<dbReference type="OrthoDB" id="10062722at2759"/>
<gene>
    <name evidence="4" type="ORF">GPM918_LOCUS32078</name>
    <name evidence="3" type="ORF">OVA965_LOCUS8277</name>
    <name evidence="6" type="ORF">SRO942_LOCUS32741</name>
    <name evidence="5" type="ORF">TMI583_LOCUS8273</name>
</gene>
<proteinExistence type="predicted"/>
<dbReference type="SUPFAM" id="SSF52025">
    <property type="entry name" value="PA domain"/>
    <property type="match status" value="1"/>
</dbReference>
<evidence type="ECO:0000256" key="1">
    <source>
        <dbReference type="SAM" id="SignalP"/>
    </source>
</evidence>
<dbReference type="EMBL" id="CAJOBA010002762">
    <property type="protein sequence ID" value="CAF3658616.1"/>
    <property type="molecule type" value="Genomic_DNA"/>
</dbReference>
<dbReference type="Proteomes" id="UP000681722">
    <property type="component" value="Unassembled WGS sequence"/>
</dbReference>
<reference evidence="4" key="1">
    <citation type="submission" date="2021-02" db="EMBL/GenBank/DDBJ databases">
        <authorList>
            <person name="Nowell W R."/>
        </authorList>
    </citation>
    <scope>NUCLEOTIDE SEQUENCE</scope>
</reference>
<keyword evidence="1" id="KW-0732">Signal</keyword>
<dbReference type="EMBL" id="CAJNOQ010016157">
    <property type="protein sequence ID" value="CAF1375728.1"/>
    <property type="molecule type" value="Genomic_DNA"/>
</dbReference>
<evidence type="ECO:0000313" key="3">
    <source>
        <dbReference type="EMBL" id="CAF0873968.1"/>
    </source>
</evidence>
<sequence>MLLFTLTAIALTAATLGIVVRRYPEEIHSTTRPRTLADSITIDQMSTHLDQLQRIANSGGGTRAISTAGFNNTLDYITTYLTQNTNLLLKKQYFDASTSRLASNPILISHMNNQQINYTYETNFTLMTNSGSANFGTGVRAAVIPDIGCTEDNWQAASGTVALVKRGCNFVDMANLAAKSGVVGLMIYNDGTDCDRYALITGAVPPNTSYPALFLSYPVGLALANAAQNTSINTSVIINVAYVSAISVGNICADTLTGDPTKTIVVGSHSDGVPAGSGINDNGRRESLFDHV</sequence>
<evidence type="ECO:0000313" key="5">
    <source>
        <dbReference type="EMBL" id="CAF3658616.1"/>
    </source>
</evidence>
<organism evidence="4 7">
    <name type="scientific">Didymodactylos carnosus</name>
    <dbReference type="NCBI Taxonomy" id="1234261"/>
    <lineage>
        <taxon>Eukaryota</taxon>
        <taxon>Metazoa</taxon>
        <taxon>Spiralia</taxon>
        <taxon>Gnathifera</taxon>
        <taxon>Rotifera</taxon>
        <taxon>Eurotatoria</taxon>
        <taxon>Bdelloidea</taxon>
        <taxon>Philodinida</taxon>
        <taxon>Philodinidae</taxon>
        <taxon>Didymodactylos</taxon>
    </lineage>
</organism>
<evidence type="ECO:0000313" key="6">
    <source>
        <dbReference type="EMBL" id="CAF4266143.1"/>
    </source>
</evidence>
<dbReference type="Proteomes" id="UP000682733">
    <property type="component" value="Unassembled WGS sequence"/>
</dbReference>
<name>A0A815J177_9BILA</name>
<accession>A0A815J177</accession>
<keyword evidence="7" id="KW-1185">Reference proteome</keyword>
<feature type="signal peptide" evidence="1">
    <location>
        <begin position="1"/>
        <end position="17"/>
    </location>
</feature>
<feature type="domain" description="PA" evidence="2">
    <location>
        <begin position="145"/>
        <end position="223"/>
    </location>
</feature>
<dbReference type="Proteomes" id="UP000677228">
    <property type="component" value="Unassembled WGS sequence"/>
</dbReference>
<evidence type="ECO:0000313" key="4">
    <source>
        <dbReference type="EMBL" id="CAF1375728.1"/>
    </source>
</evidence>
<dbReference type="AlphaFoldDB" id="A0A815J177"/>
<dbReference type="InterPro" id="IPR003137">
    <property type="entry name" value="PA_domain"/>
</dbReference>
<dbReference type="SUPFAM" id="SSF53187">
    <property type="entry name" value="Zn-dependent exopeptidases"/>
    <property type="match status" value="1"/>
</dbReference>
<dbReference type="EMBL" id="CAJOBC010078310">
    <property type="protein sequence ID" value="CAF4266143.1"/>
    <property type="molecule type" value="Genomic_DNA"/>
</dbReference>
<dbReference type="Pfam" id="PF02225">
    <property type="entry name" value="PA"/>
    <property type="match status" value="1"/>
</dbReference>
<feature type="chain" id="PRO_5035687134" description="PA domain-containing protein" evidence="1">
    <location>
        <begin position="18"/>
        <end position="292"/>
    </location>
</feature>
<evidence type="ECO:0000259" key="2">
    <source>
        <dbReference type="Pfam" id="PF02225"/>
    </source>
</evidence>
<protein>
    <recommendedName>
        <fullName evidence="2">PA domain-containing protein</fullName>
    </recommendedName>
</protein>
<evidence type="ECO:0000313" key="7">
    <source>
        <dbReference type="Proteomes" id="UP000663829"/>
    </source>
</evidence>
<dbReference type="Proteomes" id="UP000663829">
    <property type="component" value="Unassembled WGS sequence"/>
</dbReference>
<dbReference type="InterPro" id="IPR046450">
    <property type="entry name" value="PA_dom_sf"/>
</dbReference>